<dbReference type="AlphaFoldDB" id="X0UWB6"/>
<evidence type="ECO:0008006" key="4">
    <source>
        <dbReference type="Google" id="ProtNLM"/>
    </source>
</evidence>
<dbReference type="PANTHER" id="PTHR32125:SF4">
    <property type="entry name" value="2-C-METHYL-D-ERYTHRITOL 4-PHOSPHATE CYTIDYLYLTRANSFERASE, CHLOROPLASTIC"/>
    <property type="match status" value="1"/>
</dbReference>
<dbReference type="Gene3D" id="3.90.550.10">
    <property type="entry name" value="Spore Coat Polysaccharide Biosynthesis Protein SpsA, Chain A"/>
    <property type="match status" value="1"/>
</dbReference>
<protein>
    <recommendedName>
        <fullName evidence="4">2-C-methyl-D-erythritol 4-phosphate cytidylyltransferase</fullName>
    </recommendedName>
</protein>
<dbReference type="CDD" id="cd02516">
    <property type="entry name" value="CDP-ME_synthetase"/>
    <property type="match status" value="1"/>
</dbReference>
<comment type="caution">
    <text evidence="3">The sequence shown here is derived from an EMBL/GenBank/DDBJ whole genome shotgun (WGS) entry which is preliminary data.</text>
</comment>
<gene>
    <name evidence="3" type="ORF">S01H1_36306</name>
</gene>
<dbReference type="GO" id="GO:0050518">
    <property type="term" value="F:2-C-methyl-D-erythritol 4-phosphate cytidylyltransferase activity"/>
    <property type="evidence" value="ECO:0007669"/>
    <property type="project" value="TreeGrafter"/>
</dbReference>
<evidence type="ECO:0000256" key="2">
    <source>
        <dbReference type="ARBA" id="ARBA00022695"/>
    </source>
</evidence>
<dbReference type="EMBL" id="BARS01022740">
    <property type="protein sequence ID" value="GAG03452.1"/>
    <property type="molecule type" value="Genomic_DNA"/>
</dbReference>
<keyword evidence="1" id="KW-0808">Transferase</keyword>
<organism evidence="3">
    <name type="scientific">marine sediment metagenome</name>
    <dbReference type="NCBI Taxonomy" id="412755"/>
    <lineage>
        <taxon>unclassified sequences</taxon>
        <taxon>metagenomes</taxon>
        <taxon>ecological metagenomes</taxon>
    </lineage>
</organism>
<dbReference type="SUPFAM" id="SSF53448">
    <property type="entry name" value="Nucleotide-diphospho-sugar transferases"/>
    <property type="match status" value="1"/>
</dbReference>
<dbReference type="GO" id="GO:0008299">
    <property type="term" value="P:isoprenoid biosynthetic process"/>
    <property type="evidence" value="ECO:0007669"/>
    <property type="project" value="InterPro"/>
</dbReference>
<proteinExistence type="predicted"/>
<evidence type="ECO:0000313" key="3">
    <source>
        <dbReference type="EMBL" id="GAG03452.1"/>
    </source>
</evidence>
<dbReference type="PROSITE" id="PS01295">
    <property type="entry name" value="ISPD"/>
    <property type="match status" value="1"/>
</dbReference>
<reference evidence="3" key="1">
    <citation type="journal article" date="2014" name="Front. Microbiol.">
        <title>High frequency of phylogenetically diverse reductive dehalogenase-homologous genes in deep subseafloor sedimentary metagenomes.</title>
        <authorList>
            <person name="Kawai M."/>
            <person name="Futagami T."/>
            <person name="Toyoda A."/>
            <person name="Takaki Y."/>
            <person name="Nishi S."/>
            <person name="Hori S."/>
            <person name="Arai W."/>
            <person name="Tsubouchi T."/>
            <person name="Morono Y."/>
            <person name="Uchiyama I."/>
            <person name="Ito T."/>
            <person name="Fujiyama A."/>
            <person name="Inagaki F."/>
            <person name="Takami H."/>
        </authorList>
    </citation>
    <scope>NUCLEOTIDE SEQUENCE</scope>
    <source>
        <strain evidence="3">Expedition CK06-06</strain>
    </source>
</reference>
<dbReference type="InterPro" id="IPR050088">
    <property type="entry name" value="IspD/TarI_cytidylyltransf_bact"/>
</dbReference>
<dbReference type="InterPro" id="IPR029044">
    <property type="entry name" value="Nucleotide-diphossugar_trans"/>
</dbReference>
<dbReference type="InterPro" id="IPR034683">
    <property type="entry name" value="IspD/TarI"/>
</dbReference>
<dbReference type="InterPro" id="IPR018294">
    <property type="entry name" value="ISPD_synthase_CS"/>
</dbReference>
<dbReference type="PANTHER" id="PTHR32125">
    <property type="entry name" value="2-C-METHYL-D-ERYTHRITOL 4-PHOSPHATE CYTIDYLYLTRANSFERASE, CHLOROPLASTIC"/>
    <property type="match status" value="1"/>
</dbReference>
<name>X0UWB6_9ZZZZ</name>
<sequence length="171" mass="19058">DEDLARGQKLKKERGWSKVTLCLGGARRQDSVKEGLRQIRDCDLVMIHDGARPFLTPDLIEDGLKIVGEIEAAVAAVPLKDTIKLAADERLIGETLQRDRLWAAQTPQIFSFNVITRAYENLAGEVTDDATAVERLGHKVQLYMGDYKNIKVTTAEDLALARIIAGEWKRS</sequence>
<keyword evidence="2" id="KW-0548">Nucleotidyltransferase</keyword>
<dbReference type="Pfam" id="PF01128">
    <property type="entry name" value="IspD"/>
    <property type="match status" value="1"/>
</dbReference>
<evidence type="ECO:0000256" key="1">
    <source>
        <dbReference type="ARBA" id="ARBA00022679"/>
    </source>
</evidence>
<feature type="non-terminal residue" evidence="3">
    <location>
        <position position="1"/>
    </location>
</feature>
<accession>X0UWB6</accession>